<sequence length="362" mass="39704">MGNITLERVVKFILGAAAVAVALLILYNYSTLVVFLILAMILSYILDPFANRLQSAGLNRTFGITLILATVILILVFISTSVIPIIANQMAELTAQLSIENIRRIAVQVENQLTNKFEFLPDGFLEENITAVLNELFNVNQISTIVSDALSIFTNIFSAVLVVPFAAFFFLKDGSKIRRDLLQLVPNKYFETTLTVIDKIEKRLGLYFRSVLFQSFLVALSSWTTLSVAGLDNAMSVGIAVGLANTIPYFGPILGYFLSIIVSIIETGNFSLVAACILAIFVVQMLDNIVFQPMLFSRSADMHPVAILFIILIGAETAGIIGMLVAIPIATVVKITITQVSWSFNNYQVFRRDISQSTGPPG</sequence>
<comment type="subcellular location">
    <subcellularLocation>
        <location evidence="1">Cell membrane</location>
        <topology evidence="1">Multi-pass membrane protein</topology>
    </subcellularLocation>
</comment>
<feature type="transmembrane region" description="Helical" evidence="8">
    <location>
        <begin position="33"/>
        <end position="50"/>
    </location>
</feature>
<evidence type="ECO:0000256" key="3">
    <source>
        <dbReference type="ARBA" id="ARBA00022448"/>
    </source>
</evidence>
<reference evidence="9" key="1">
    <citation type="submission" date="2022-06" db="EMBL/GenBank/DDBJ databases">
        <title>Gracilimonas sp. CAU 1638 isolated from sea sediment.</title>
        <authorList>
            <person name="Kim W."/>
        </authorList>
    </citation>
    <scope>NUCLEOTIDE SEQUENCE</scope>
    <source>
        <strain evidence="9">CAU 1638</strain>
    </source>
</reference>
<comment type="caution">
    <text evidence="9">The sequence shown here is derived from an EMBL/GenBank/DDBJ whole genome shotgun (WGS) entry which is preliminary data.</text>
</comment>
<name>A0A9X2REI9_9BACT</name>
<organism evidence="9 10">
    <name type="scientific">Gracilimonas sediminicola</name>
    <dbReference type="NCBI Taxonomy" id="2952158"/>
    <lineage>
        <taxon>Bacteria</taxon>
        <taxon>Pseudomonadati</taxon>
        <taxon>Balneolota</taxon>
        <taxon>Balneolia</taxon>
        <taxon>Balneolales</taxon>
        <taxon>Balneolaceae</taxon>
        <taxon>Gracilimonas</taxon>
    </lineage>
</organism>
<evidence type="ECO:0000256" key="8">
    <source>
        <dbReference type="SAM" id="Phobius"/>
    </source>
</evidence>
<dbReference type="InterPro" id="IPR002549">
    <property type="entry name" value="AI-2E-like"/>
</dbReference>
<evidence type="ECO:0000256" key="7">
    <source>
        <dbReference type="ARBA" id="ARBA00023136"/>
    </source>
</evidence>
<proteinExistence type="inferred from homology"/>
<keyword evidence="10" id="KW-1185">Reference proteome</keyword>
<feature type="transmembrane region" description="Helical" evidence="8">
    <location>
        <begin position="62"/>
        <end position="87"/>
    </location>
</feature>
<dbReference type="PANTHER" id="PTHR21716:SF53">
    <property type="entry name" value="PERMEASE PERM-RELATED"/>
    <property type="match status" value="1"/>
</dbReference>
<keyword evidence="3" id="KW-0813">Transport</keyword>
<keyword evidence="6 8" id="KW-1133">Transmembrane helix</keyword>
<keyword evidence="7 8" id="KW-0472">Membrane</keyword>
<evidence type="ECO:0000256" key="5">
    <source>
        <dbReference type="ARBA" id="ARBA00022692"/>
    </source>
</evidence>
<dbReference type="EMBL" id="JANDBC010000002">
    <property type="protein sequence ID" value="MCP9292000.1"/>
    <property type="molecule type" value="Genomic_DNA"/>
</dbReference>
<dbReference type="AlphaFoldDB" id="A0A9X2REI9"/>
<evidence type="ECO:0000256" key="4">
    <source>
        <dbReference type="ARBA" id="ARBA00022475"/>
    </source>
</evidence>
<dbReference type="Pfam" id="PF01594">
    <property type="entry name" value="AI-2E_transport"/>
    <property type="match status" value="1"/>
</dbReference>
<evidence type="ECO:0000313" key="9">
    <source>
        <dbReference type="EMBL" id="MCP9292000.1"/>
    </source>
</evidence>
<dbReference type="GO" id="GO:0005886">
    <property type="term" value="C:plasma membrane"/>
    <property type="evidence" value="ECO:0007669"/>
    <property type="project" value="UniProtKB-SubCell"/>
</dbReference>
<keyword evidence="5 8" id="KW-0812">Transmembrane</keyword>
<dbReference type="GO" id="GO:0055085">
    <property type="term" value="P:transmembrane transport"/>
    <property type="evidence" value="ECO:0007669"/>
    <property type="project" value="TreeGrafter"/>
</dbReference>
<evidence type="ECO:0000256" key="2">
    <source>
        <dbReference type="ARBA" id="ARBA00009773"/>
    </source>
</evidence>
<dbReference type="RefSeq" id="WP_255134873.1">
    <property type="nucleotide sequence ID" value="NZ_JANDBC010000002.1"/>
</dbReference>
<dbReference type="PANTHER" id="PTHR21716">
    <property type="entry name" value="TRANSMEMBRANE PROTEIN"/>
    <property type="match status" value="1"/>
</dbReference>
<feature type="transmembrane region" description="Helical" evidence="8">
    <location>
        <begin position="237"/>
        <end position="258"/>
    </location>
</feature>
<dbReference type="Proteomes" id="UP001139125">
    <property type="component" value="Unassembled WGS sequence"/>
</dbReference>
<accession>A0A9X2REI9</accession>
<evidence type="ECO:0000256" key="1">
    <source>
        <dbReference type="ARBA" id="ARBA00004651"/>
    </source>
</evidence>
<keyword evidence="4" id="KW-1003">Cell membrane</keyword>
<evidence type="ECO:0000313" key="10">
    <source>
        <dbReference type="Proteomes" id="UP001139125"/>
    </source>
</evidence>
<feature type="transmembrane region" description="Helical" evidence="8">
    <location>
        <begin position="149"/>
        <end position="171"/>
    </location>
</feature>
<gene>
    <name evidence="9" type="ORF">NM125_10470</name>
</gene>
<feature type="transmembrane region" description="Helical" evidence="8">
    <location>
        <begin position="270"/>
        <end position="286"/>
    </location>
</feature>
<evidence type="ECO:0000256" key="6">
    <source>
        <dbReference type="ARBA" id="ARBA00022989"/>
    </source>
</evidence>
<protein>
    <submittedName>
        <fullName evidence="9">AI-2E family transporter</fullName>
    </submittedName>
</protein>
<feature type="transmembrane region" description="Helical" evidence="8">
    <location>
        <begin position="306"/>
        <end position="333"/>
    </location>
</feature>
<comment type="similarity">
    <text evidence="2">Belongs to the autoinducer-2 exporter (AI-2E) (TC 2.A.86) family.</text>
</comment>